<accession>A0A7D9D772</accession>
<comment type="caution">
    <text evidence="1">The sequence shown here is derived from an EMBL/GenBank/DDBJ whole genome shotgun (WGS) entry which is preliminary data.</text>
</comment>
<dbReference type="AlphaFoldDB" id="A0A7D9D772"/>
<reference evidence="1" key="1">
    <citation type="submission" date="2020-04" db="EMBL/GenBank/DDBJ databases">
        <authorList>
            <person name="Alioto T."/>
            <person name="Alioto T."/>
            <person name="Gomez Garrido J."/>
        </authorList>
    </citation>
    <scope>NUCLEOTIDE SEQUENCE</scope>
    <source>
        <strain evidence="1">A484AB</strain>
    </source>
</reference>
<proteinExistence type="predicted"/>
<organism evidence="1 2">
    <name type="scientific">Paramuricea clavata</name>
    <name type="common">Red gorgonian</name>
    <name type="synonym">Violescent sea-whip</name>
    <dbReference type="NCBI Taxonomy" id="317549"/>
    <lineage>
        <taxon>Eukaryota</taxon>
        <taxon>Metazoa</taxon>
        <taxon>Cnidaria</taxon>
        <taxon>Anthozoa</taxon>
        <taxon>Octocorallia</taxon>
        <taxon>Malacalcyonacea</taxon>
        <taxon>Plexauridae</taxon>
        <taxon>Paramuricea</taxon>
    </lineage>
</organism>
<evidence type="ECO:0000313" key="2">
    <source>
        <dbReference type="Proteomes" id="UP001152795"/>
    </source>
</evidence>
<keyword evidence="2" id="KW-1185">Reference proteome</keyword>
<gene>
    <name evidence="1" type="ORF">PACLA_8A030818</name>
</gene>
<protein>
    <submittedName>
        <fullName evidence="1">Uncharacterized protein</fullName>
    </submittedName>
</protein>
<name>A0A7D9D772_PARCT</name>
<sequence length="121" mass="13262">MSLTSKDYKLAGEIMAMSVMQGGQAPNLTSSKIFDYLRGKLSVSQIESSTTRELCEKEQVGKILPQLLQLEEGLQTYGLLASIHTNPTVWETVFVIGKGNSVTASSLIDPFDVKHSENQVK</sequence>
<dbReference type="EMBL" id="CACRXK020000090">
    <property type="protein sequence ID" value="CAB3978122.1"/>
    <property type="molecule type" value="Genomic_DNA"/>
</dbReference>
<evidence type="ECO:0000313" key="1">
    <source>
        <dbReference type="EMBL" id="CAB3978122.1"/>
    </source>
</evidence>
<dbReference type="Proteomes" id="UP001152795">
    <property type="component" value="Unassembled WGS sequence"/>
</dbReference>